<dbReference type="GO" id="GO:0003677">
    <property type="term" value="F:DNA binding"/>
    <property type="evidence" value="ECO:0007669"/>
    <property type="project" value="InterPro"/>
</dbReference>
<dbReference type="GeneID" id="111291806"/>
<dbReference type="SUPFAM" id="SSF159042">
    <property type="entry name" value="Plus3-like"/>
    <property type="match status" value="1"/>
</dbReference>
<dbReference type="RefSeq" id="XP_022739574.1">
    <property type="nucleotide sequence ID" value="XM_022883839.1"/>
</dbReference>
<feature type="compositionally biased region" description="Polar residues" evidence="2">
    <location>
        <begin position="595"/>
        <end position="606"/>
    </location>
</feature>
<evidence type="ECO:0000256" key="1">
    <source>
        <dbReference type="PROSITE-ProRule" id="PRU00047"/>
    </source>
</evidence>
<feature type="region of interest" description="Disordered" evidence="2">
    <location>
        <begin position="568"/>
        <end position="644"/>
    </location>
</feature>
<dbReference type="KEGG" id="dzi:111291806"/>
<evidence type="ECO:0000256" key="2">
    <source>
        <dbReference type="SAM" id="MobiDB-lite"/>
    </source>
</evidence>
<keyword evidence="1" id="KW-0863">Zinc-finger</keyword>
<evidence type="ECO:0000259" key="3">
    <source>
        <dbReference type="PROSITE" id="PS50158"/>
    </source>
</evidence>
<sequence length="1089" mass="120107">MNVEDEKIDPVTDLGLALGYSNQRIQRKLSNDLGAGANAASRIDMTFVATDPLSELVWSPQKGPRLKCTDFSFSDKNHSLGRGSGPSNVILSPQQINTSARSSNDKPIDEENFNTSVSTFHDMNTKVANIDNSDKSARDNDGIGLCHEQLTYNDNSFQGTAGFLEEISTKRGESDQNLGEKNDLADSKRAYVCYRGNSRVAEIAEAMENNFPSSPDERKPHAAQIESLFNYPANEARDVGSGTQLSRMEMVLASEVNTENECDACGTPEKNVTSPGRKQVESTSLMEKKGKSKMKGGISSRLWPLEKLEATAENNLQTLMGDNACVATSKISGSESASEVEKNFQHHKEIRPEKMSTDKHSPTNSRIRSCRRKGKEKDLSDGDVKGMMSKEEDDSHESVQSCNSAGLFSSGKKRWGFEQQLTVGSKRAKKQIAEGPCSSSFVKQDSSFMNWISNMMKGFLKSKDKTPCLALTVANPNQSHESPDKNLDTSNMNQDPGCRNIGFQSVFHSIYSPKTKVQGTTTQNENYQRGFELTNKICDIDATPIACHGENFNFHEGFLLSKERFKEPISGGRAGPPTQPIISSMNLSPSKKSSDGNSAGNKNSCNLAVGVEKDRASSSSSLGKIKAMNTENIDSDPPSEGKTAHSIGYQRNLLESLWITCFTPKSSNSLLNQDTGCAVERSSDCMKLVPCSQNNANFSSNPKIVEARQQCAEEPLTSSGKELPNCATEIEASIGFNKIAVYNDQKSKCKVSSILSSPGLKDSEVMASHFARRLDALKNIMPSGVSDNIVSTITCFFCGRKGHDLQYCPETTDIEIEDLLRNMKSPNRLEELPCVCIRCFELDHWAVACPNTSSRSQNQSAHRASLANLNELQFYERFEEKKTLLDDNQEAIAARTVCNGIDAEKGPSTNYGVTIDKMRSKTNVNKKYVASCIKQNELKENQIIPWGNFDNQQVSNMPKAIFKAVRMLRLSRTDILKWTNSKISLSHLEGFFLRLRLGKWEEGLGGTGYYVACITGGAHRQGSQQNPKNSIYVNVGGIKCLAESQYISNHDFLEDELMAWLHATTRSGGKIPSEEELTTKVKERRILGF</sequence>
<evidence type="ECO:0000313" key="6">
    <source>
        <dbReference type="RefSeq" id="XP_022739574.1"/>
    </source>
</evidence>
<dbReference type="InterPro" id="IPR036128">
    <property type="entry name" value="Plus3-like_sf"/>
</dbReference>
<dbReference type="OrthoDB" id="166375at2759"/>
<keyword evidence="5" id="KW-1185">Reference proteome</keyword>
<dbReference type="InterPro" id="IPR004343">
    <property type="entry name" value="Plus-3_dom"/>
</dbReference>
<dbReference type="SMART" id="SM00343">
    <property type="entry name" value="ZnF_C2HC"/>
    <property type="match status" value="2"/>
</dbReference>
<dbReference type="SUPFAM" id="SSF57756">
    <property type="entry name" value="Retrovirus zinc finger-like domains"/>
    <property type="match status" value="1"/>
</dbReference>
<name>A0A6P5YGD2_DURZI</name>
<keyword evidence="1" id="KW-0862">Zinc</keyword>
<protein>
    <submittedName>
        <fullName evidence="6 7">Uncharacterized protein LOC111291806 isoform X1</fullName>
    </submittedName>
</protein>
<accession>A0A6P5YGD2</accession>
<organism evidence="5 6">
    <name type="scientific">Durio zibethinus</name>
    <name type="common">Durian</name>
    <dbReference type="NCBI Taxonomy" id="66656"/>
    <lineage>
        <taxon>Eukaryota</taxon>
        <taxon>Viridiplantae</taxon>
        <taxon>Streptophyta</taxon>
        <taxon>Embryophyta</taxon>
        <taxon>Tracheophyta</taxon>
        <taxon>Spermatophyta</taxon>
        <taxon>Magnoliopsida</taxon>
        <taxon>eudicotyledons</taxon>
        <taxon>Gunneridae</taxon>
        <taxon>Pentapetalae</taxon>
        <taxon>rosids</taxon>
        <taxon>malvids</taxon>
        <taxon>Malvales</taxon>
        <taxon>Malvaceae</taxon>
        <taxon>Helicteroideae</taxon>
        <taxon>Durio</taxon>
    </lineage>
</organism>
<dbReference type="PROSITE" id="PS50158">
    <property type="entry name" value="ZF_CCHC"/>
    <property type="match status" value="1"/>
</dbReference>
<proteinExistence type="predicted"/>
<dbReference type="GO" id="GO:0008270">
    <property type="term" value="F:zinc ion binding"/>
    <property type="evidence" value="ECO:0007669"/>
    <property type="project" value="UniProtKB-KW"/>
</dbReference>
<feature type="compositionally biased region" description="Basic and acidic residues" evidence="2">
    <location>
        <begin position="375"/>
        <end position="390"/>
    </location>
</feature>
<feature type="domain" description="CCHC-type" evidence="3">
    <location>
        <begin position="795"/>
        <end position="810"/>
    </location>
</feature>
<dbReference type="Pfam" id="PF03126">
    <property type="entry name" value="Plus-3"/>
    <property type="match status" value="1"/>
</dbReference>
<feature type="domain" description="Plus3" evidence="4">
    <location>
        <begin position="959"/>
        <end position="1089"/>
    </location>
</feature>
<dbReference type="SMART" id="SM00719">
    <property type="entry name" value="Plus3"/>
    <property type="match status" value="1"/>
</dbReference>
<keyword evidence="1" id="KW-0479">Metal-binding</keyword>
<evidence type="ECO:0000313" key="7">
    <source>
        <dbReference type="RefSeq" id="XP_022739584.1"/>
    </source>
</evidence>
<dbReference type="PANTHER" id="PTHR38940:SF4">
    <property type="entry name" value="OS01G0775100 PROTEIN"/>
    <property type="match status" value="1"/>
</dbReference>
<dbReference type="Gene3D" id="3.90.70.200">
    <property type="entry name" value="Plus-3 domain"/>
    <property type="match status" value="1"/>
</dbReference>
<dbReference type="AlphaFoldDB" id="A0A6P5YGD2"/>
<dbReference type="InterPro" id="IPR001878">
    <property type="entry name" value="Znf_CCHC"/>
</dbReference>
<reference evidence="6 7" key="1">
    <citation type="submission" date="2025-04" db="UniProtKB">
        <authorList>
            <consortium name="RefSeq"/>
        </authorList>
    </citation>
    <scope>IDENTIFICATION</scope>
    <source>
        <tissue evidence="6 7">Fruit stalk</tissue>
    </source>
</reference>
<dbReference type="PROSITE" id="PS51360">
    <property type="entry name" value="PLUS3"/>
    <property type="match status" value="1"/>
</dbReference>
<dbReference type="PANTHER" id="PTHR38940">
    <property type="entry name" value="PLUS3 DOMAIN-CONTAINING PROTEIN"/>
    <property type="match status" value="1"/>
</dbReference>
<feature type="region of interest" description="Disordered" evidence="2">
    <location>
        <begin position="354"/>
        <end position="403"/>
    </location>
</feature>
<dbReference type="Gene3D" id="4.10.60.10">
    <property type="entry name" value="Zinc finger, CCHC-type"/>
    <property type="match status" value="1"/>
</dbReference>
<dbReference type="InterPro" id="IPR036875">
    <property type="entry name" value="Znf_CCHC_sf"/>
</dbReference>
<evidence type="ECO:0000259" key="4">
    <source>
        <dbReference type="PROSITE" id="PS51360"/>
    </source>
</evidence>
<dbReference type="RefSeq" id="XP_022739584.1">
    <property type="nucleotide sequence ID" value="XM_022883849.1"/>
</dbReference>
<gene>
    <name evidence="6 7" type="primary">LOC111291806</name>
</gene>
<dbReference type="Proteomes" id="UP000515121">
    <property type="component" value="Unplaced"/>
</dbReference>
<evidence type="ECO:0000313" key="5">
    <source>
        <dbReference type="Proteomes" id="UP000515121"/>
    </source>
</evidence>